<evidence type="ECO:0000259" key="1">
    <source>
        <dbReference type="Pfam" id="PF08241"/>
    </source>
</evidence>
<evidence type="ECO:0000313" key="2">
    <source>
        <dbReference type="EMBL" id="MBB5156445.1"/>
    </source>
</evidence>
<protein>
    <submittedName>
        <fullName evidence="2">Ubiquinone/menaquinone biosynthesis C-methylase UbiE</fullName>
    </submittedName>
</protein>
<dbReference type="GO" id="GO:0008757">
    <property type="term" value="F:S-adenosylmethionine-dependent methyltransferase activity"/>
    <property type="evidence" value="ECO:0007669"/>
    <property type="project" value="InterPro"/>
</dbReference>
<dbReference type="CDD" id="cd02440">
    <property type="entry name" value="AdoMet_MTases"/>
    <property type="match status" value="1"/>
</dbReference>
<organism evidence="2 3">
    <name type="scientific">Saccharopolyspora phatthalungensis</name>
    <dbReference type="NCBI Taxonomy" id="664693"/>
    <lineage>
        <taxon>Bacteria</taxon>
        <taxon>Bacillati</taxon>
        <taxon>Actinomycetota</taxon>
        <taxon>Actinomycetes</taxon>
        <taxon>Pseudonocardiales</taxon>
        <taxon>Pseudonocardiaceae</taxon>
        <taxon>Saccharopolyspora</taxon>
    </lineage>
</organism>
<dbReference type="PANTHER" id="PTHR45036:SF1">
    <property type="entry name" value="METHYLTRANSFERASE LIKE 7A"/>
    <property type="match status" value="1"/>
</dbReference>
<name>A0A840QDB3_9PSEU</name>
<proteinExistence type="predicted"/>
<dbReference type="RefSeq" id="WP_246470919.1">
    <property type="nucleotide sequence ID" value="NZ_JACHIW010000001.1"/>
</dbReference>
<dbReference type="Pfam" id="PF08241">
    <property type="entry name" value="Methyltransf_11"/>
    <property type="match status" value="1"/>
</dbReference>
<accession>A0A840QDB3</accession>
<dbReference type="InterPro" id="IPR013216">
    <property type="entry name" value="Methyltransf_11"/>
</dbReference>
<gene>
    <name evidence="2" type="ORF">BJ970_003979</name>
</gene>
<dbReference type="SUPFAM" id="SSF53335">
    <property type="entry name" value="S-adenosyl-L-methionine-dependent methyltransferases"/>
    <property type="match status" value="1"/>
</dbReference>
<comment type="caution">
    <text evidence="2">The sequence shown here is derived from an EMBL/GenBank/DDBJ whole genome shotgun (WGS) entry which is preliminary data.</text>
</comment>
<feature type="domain" description="Methyltransferase type 11" evidence="1">
    <location>
        <begin position="50"/>
        <end position="143"/>
    </location>
</feature>
<dbReference type="Proteomes" id="UP000584374">
    <property type="component" value="Unassembled WGS sequence"/>
</dbReference>
<evidence type="ECO:0000313" key="3">
    <source>
        <dbReference type="Proteomes" id="UP000584374"/>
    </source>
</evidence>
<dbReference type="Gene3D" id="3.40.50.150">
    <property type="entry name" value="Vaccinia Virus protein VP39"/>
    <property type="match status" value="1"/>
</dbReference>
<keyword evidence="2" id="KW-0489">Methyltransferase</keyword>
<keyword evidence="2" id="KW-0830">Ubiquinone</keyword>
<dbReference type="GO" id="GO:0032259">
    <property type="term" value="P:methylation"/>
    <property type="evidence" value="ECO:0007669"/>
    <property type="project" value="UniProtKB-KW"/>
</dbReference>
<dbReference type="EMBL" id="JACHIW010000001">
    <property type="protein sequence ID" value="MBB5156445.1"/>
    <property type="molecule type" value="Genomic_DNA"/>
</dbReference>
<dbReference type="PANTHER" id="PTHR45036">
    <property type="entry name" value="METHYLTRANSFERASE LIKE 7B"/>
    <property type="match status" value="1"/>
</dbReference>
<dbReference type="AlphaFoldDB" id="A0A840QDB3"/>
<keyword evidence="3" id="KW-1185">Reference proteome</keyword>
<dbReference type="InterPro" id="IPR029063">
    <property type="entry name" value="SAM-dependent_MTases_sf"/>
</dbReference>
<reference evidence="2 3" key="1">
    <citation type="submission" date="2020-08" db="EMBL/GenBank/DDBJ databases">
        <title>Sequencing the genomes of 1000 actinobacteria strains.</title>
        <authorList>
            <person name="Klenk H.-P."/>
        </authorList>
    </citation>
    <scope>NUCLEOTIDE SEQUENCE [LARGE SCALE GENOMIC DNA]</scope>
    <source>
        <strain evidence="2 3">DSM 45584</strain>
    </source>
</reference>
<dbReference type="InterPro" id="IPR052356">
    <property type="entry name" value="Thiol_S-MT"/>
</dbReference>
<keyword evidence="2" id="KW-0808">Transferase</keyword>
<sequence length="210" mass="24063">MRATSKNLERLRHYWDKHSGSYDRTMDFLERNFFGDTREWLCQQARGEVLEVAVGTGLNLRWYPDDIRLSGIDFSPGMLGLARRRAEKSCRAVDLELGDAQRMDFPDSSFDTVVCTFSLCAIPDHRRAISEMHRVLRPGGRLLLADHVVSTSWLARVVQALLEIVTIPLGGEHFRRRPITHVRSVGFTIEQHDRFKLGIVERLVATKSTL</sequence>